<dbReference type="InterPro" id="IPR027417">
    <property type="entry name" value="P-loop_NTPase"/>
</dbReference>
<reference evidence="3" key="1">
    <citation type="journal article" date="2015" name="Genome Announc.">
        <title>Draft genome sequence of the fungus Penicillium brasilianum MG11.</title>
        <authorList>
            <person name="Horn F."/>
            <person name="Linde J."/>
            <person name="Mattern D.J."/>
            <person name="Walther G."/>
            <person name="Guthke R."/>
            <person name="Brakhage A.A."/>
            <person name="Valiante V."/>
        </authorList>
    </citation>
    <scope>NUCLEOTIDE SEQUENCE [LARGE SCALE GENOMIC DNA]</scope>
    <source>
        <strain evidence="3">MG11</strain>
    </source>
</reference>
<dbReference type="PANTHER" id="PTHR36978">
    <property type="entry name" value="P-LOOP CONTAINING NUCLEOTIDE TRIPHOSPHATE HYDROLASE"/>
    <property type="match status" value="1"/>
</dbReference>
<dbReference type="AlphaFoldDB" id="A0A0F7U204"/>
<name>A0A0F7U204_PENBI</name>
<dbReference type="OrthoDB" id="408152at2759"/>
<keyword evidence="3" id="KW-1185">Reference proteome</keyword>
<evidence type="ECO:0008006" key="4">
    <source>
        <dbReference type="Google" id="ProtNLM"/>
    </source>
</evidence>
<dbReference type="PANTHER" id="PTHR36978:SF4">
    <property type="entry name" value="P-LOOP CONTAINING NUCLEOSIDE TRIPHOSPHATE HYDROLASE PROTEIN"/>
    <property type="match status" value="1"/>
</dbReference>
<protein>
    <recommendedName>
        <fullName evidence="4">Efflux pump antibiotic resistance protein</fullName>
    </recommendedName>
</protein>
<proteinExistence type="predicted"/>
<keyword evidence="1" id="KW-0812">Transmembrane</keyword>
<sequence length="289" mass="32265">MLFILPVNPTSTFRQLRMASQPKKSHQGDGLLLIHAGLFRTGTKSMARAYQMLGLKTHHGLLEKVTDSPWVQLEQAAEATWPSAPGARPRAPFTRADWDELWGNNYDAVTDLASPFALELIRAYPNAKVVVVQRDFERWWTSFQSQILDKVMLQPMAAINGAIALYFMGLPAVQAMRKIHFGFFGAQSRKEILANAKDVYETYYRSVRAAVPPEQLLEYQMGDGWGPLCAFLDVAVPDIPFPRENESDAHDKELKARQGLLWTAAIKFGAPVVLGLAAIWVGFAFSQTA</sequence>
<keyword evidence="1" id="KW-0472">Membrane</keyword>
<dbReference type="EMBL" id="CDHK01000010">
    <property type="protein sequence ID" value="CEJ61327.1"/>
    <property type="molecule type" value="Genomic_DNA"/>
</dbReference>
<dbReference type="SUPFAM" id="SSF52540">
    <property type="entry name" value="P-loop containing nucleoside triphosphate hydrolases"/>
    <property type="match status" value="1"/>
</dbReference>
<evidence type="ECO:0000313" key="3">
    <source>
        <dbReference type="Proteomes" id="UP000042958"/>
    </source>
</evidence>
<organism evidence="2 3">
    <name type="scientific">Penicillium brasilianum</name>
    <dbReference type="NCBI Taxonomy" id="104259"/>
    <lineage>
        <taxon>Eukaryota</taxon>
        <taxon>Fungi</taxon>
        <taxon>Dikarya</taxon>
        <taxon>Ascomycota</taxon>
        <taxon>Pezizomycotina</taxon>
        <taxon>Eurotiomycetes</taxon>
        <taxon>Eurotiomycetidae</taxon>
        <taxon>Eurotiales</taxon>
        <taxon>Aspergillaceae</taxon>
        <taxon>Penicillium</taxon>
    </lineage>
</organism>
<evidence type="ECO:0000313" key="2">
    <source>
        <dbReference type="EMBL" id="CEJ61327.1"/>
    </source>
</evidence>
<dbReference type="InterPro" id="IPR040632">
    <property type="entry name" value="Sulfotransfer_4"/>
</dbReference>
<evidence type="ECO:0000256" key="1">
    <source>
        <dbReference type="SAM" id="Phobius"/>
    </source>
</evidence>
<keyword evidence="1" id="KW-1133">Transmembrane helix</keyword>
<gene>
    <name evidence="2" type="ORF">PMG11_09862</name>
</gene>
<dbReference type="Proteomes" id="UP000042958">
    <property type="component" value="Unassembled WGS sequence"/>
</dbReference>
<dbReference type="Gene3D" id="3.40.50.300">
    <property type="entry name" value="P-loop containing nucleotide triphosphate hydrolases"/>
    <property type="match status" value="1"/>
</dbReference>
<feature type="transmembrane region" description="Helical" evidence="1">
    <location>
        <begin position="152"/>
        <end position="173"/>
    </location>
</feature>
<accession>A0A0F7U204</accession>
<feature type="transmembrane region" description="Helical" evidence="1">
    <location>
        <begin position="260"/>
        <end position="283"/>
    </location>
</feature>
<dbReference type="STRING" id="104259.A0A0F7U204"/>
<dbReference type="Pfam" id="PF17784">
    <property type="entry name" value="Sulfotransfer_4"/>
    <property type="match status" value="1"/>
</dbReference>